<comment type="caution">
    <text evidence="1">The sequence shown here is derived from an EMBL/GenBank/DDBJ whole genome shotgun (WGS) entry which is preliminary data.</text>
</comment>
<name>A0ABX2ZVI7_9BACI</name>
<protein>
    <submittedName>
        <fullName evidence="1">Uncharacterized protein</fullName>
    </submittedName>
</protein>
<reference evidence="1 2" key="1">
    <citation type="submission" date="2016-07" db="EMBL/GenBank/DDBJ databases">
        <authorList>
            <person name="Townsley L."/>
            <person name="Shank E.A."/>
        </authorList>
    </citation>
    <scope>NUCLEOTIDE SEQUENCE [LARGE SCALE GENOMIC DNA]</scope>
    <source>
        <strain evidence="1 2">CH01</strain>
    </source>
</reference>
<keyword evidence="2" id="KW-1185">Reference proteome</keyword>
<accession>A0ABX2ZVI7</accession>
<sequence>MNIDHLQETMDYMKKVKMVFMDHHDNMGLSSEESEDIYNSSSFYAVEKWLIKQGYDIQRYGDEL</sequence>
<dbReference type="RefSeq" id="WP_069031935.1">
    <property type="nucleotide sequence ID" value="NZ_MDKC01000001.1"/>
</dbReference>
<gene>
    <name evidence="1" type="ORF">BED47_00855</name>
</gene>
<proteinExistence type="predicted"/>
<organism evidence="1 2">
    <name type="scientific">Gottfriedia luciferensis</name>
    <dbReference type="NCBI Taxonomy" id="178774"/>
    <lineage>
        <taxon>Bacteria</taxon>
        <taxon>Bacillati</taxon>
        <taxon>Bacillota</taxon>
        <taxon>Bacilli</taxon>
        <taxon>Bacillales</taxon>
        <taxon>Bacillaceae</taxon>
        <taxon>Gottfriedia</taxon>
    </lineage>
</organism>
<dbReference type="Proteomes" id="UP000094580">
    <property type="component" value="Unassembled WGS sequence"/>
</dbReference>
<evidence type="ECO:0000313" key="2">
    <source>
        <dbReference type="Proteomes" id="UP000094580"/>
    </source>
</evidence>
<evidence type="ECO:0000313" key="1">
    <source>
        <dbReference type="EMBL" id="ODG93750.1"/>
    </source>
</evidence>
<dbReference type="EMBL" id="MDKC01000001">
    <property type="protein sequence ID" value="ODG93750.1"/>
    <property type="molecule type" value="Genomic_DNA"/>
</dbReference>